<name>A0A6A5V0J1_9PLEO</name>
<dbReference type="OrthoDB" id="2507140at2759"/>
<dbReference type="Proteomes" id="UP000800036">
    <property type="component" value="Unassembled WGS sequence"/>
</dbReference>
<keyword evidence="3" id="KW-1185">Reference proteome</keyword>
<feature type="chain" id="PRO_5025635940" description="Extracellular membrane protein CFEM domain-containing protein" evidence="1">
    <location>
        <begin position="18"/>
        <end position="174"/>
    </location>
</feature>
<dbReference type="AlphaFoldDB" id="A0A6A5V0J1"/>
<organism evidence="2 3">
    <name type="scientific">Bimuria novae-zelandiae CBS 107.79</name>
    <dbReference type="NCBI Taxonomy" id="1447943"/>
    <lineage>
        <taxon>Eukaryota</taxon>
        <taxon>Fungi</taxon>
        <taxon>Dikarya</taxon>
        <taxon>Ascomycota</taxon>
        <taxon>Pezizomycotina</taxon>
        <taxon>Dothideomycetes</taxon>
        <taxon>Pleosporomycetidae</taxon>
        <taxon>Pleosporales</taxon>
        <taxon>Massarineae</taxon>
        <taxon>Didymosphaeriaceae</taxon>
        <taxon>Bimuria</taxon>
    </lineage>
</organism>
<evidence type="ECO:0000313" key="2">
    <source>
        <dbReference type="EMBL" id="KAF1970534.1"/>
    </source>
</evidence>
<keyword evidence="1" id="KW-0732">Signal</keyword>
<evidence type="ECO:0000313" key="3">
    <source>
        <dbReference type="Proteomes" id="UP000800036"/>
    </source>
</evidence>
<protein>
    <recommendedName>
        <fullName evidence="4">Extracellular membrane protein CFEM domain-containing protein</fullName>
    </recommendedName>
</protein>
<sequence length="174" mass="17195">MRFTIAVVLAAASVAVAQSSTGAAPAAPTSNQICAQNIVDACVDQYDRQVEKCGGNDYICLCDGYTNKLTCYNNCMGSEDRPPVQNQVTQFCLAAAPLSSASIASAKSAMSRASAAAATAATSSAAETTATDASATPTVASASGFGSENTGAAVAMQVPMGGAVAVLLGLAGLL</sequence>
<accession>A0A6A5V0J1</accession>
<reference evidence="2" key="1">
    <citation type="journal article" date="2020" name="Stud. Mycol.">
        <title>101 Dothideomycetes genomes: a test case for predicting lifestyles and emergence of pathogens.</title>
        <authorList>
            <person name="Haridas S."/>
            <person name="Albert R."/>
            <person name="Binder M."/>
            <person name="Bloem J."/>
            <person name="Labutti K."/>
            <person name="Salamov A."/>
            <person name="Andreopoulos B."/>
            <person name="Baker S."/>
            <person name="Barry K."/>
            <person name="Bills G."/>
            <person name="Bluhm B."/>
            <person name="Cannon C."/>
            <person name="Castanera R."/>
            <person name="Culley D."/>
            <person name="Daum C."/>
            <person name="Ezra D."/>
            <person name="Gonzalez J."/>
            <person name="Henrissat B."/>
            <person name="Kuo A."/>
            <person name="Liang C."/>
            <person name="Lipzen A."/>
            <person name="Lutzoni F."/>
            <person name="Magnuson J."/>
            <person name="Mondo S."/>
            <person name="Nolan M."/>
            <person name="Ohm R."/>
            <person name="Pangilinan J."/>
            <person name="Park H.-J."/>
            <person name="Ramirez L."/>
            <person name="Alfaro M."/>
            <person name="Sun H."/>
            <person name="Tritt A."/>
            <person name="Yoshinaga Y."/>
            <person name="Zwiers L.-H."/>
            <person name="Turgeon B."/>
            <person name="Goodwin S."/>
            <person name="Spatafora J."/>
            <person name="Crous P."/>
            <person name="Grigoriev I."/>
        </authorList>
    </citation>
    <scope>NUCLEOTIDE SEQUENCE</scope>
    <source>
        <strain evidence="2">CBS 107.79</strain>
    </source>
</reference>
<evidence type="ECO:0000256" key="1">
    <source>
        <dbReference type="SAM" id="SignalP"/>
    </source>
</evidence>
<evidence type="ECO:0008006" key="4">
    <source>
        <dbReference type="Google" id="ProtNLM"/>
    </source>
</evidence>
<feature type="signal peptide" evidence="1">
    <location>
        <begin position="1"/>
        <end position="17"/>
    </location>
</feature>
<dbReference type="EMBL" id="ML976700">
    <property type="protein sequence ID" value="KAF1970534.1"/>
    <property type="molecule type" value="Genomic_DNA"/>
</dbReference>
<proteinExistence type="predicted"/>
<gene>
    <name evidence="2" type="ORF">BU23DRAFT_556747</name>
</gene>